<evidence type="ECO:0000256" key="1">
    <source>
        <dbReference type="SAM" id="Phobius"/>
    </source>
</evidence>
<feature type="transmembrane region" description="Helical" evidence="1">
    <location>
        <begin position="12"/>
        <end position="36"/>
    </location>
</feature>
<sequence length="143" mass="15717">MDKIKFFKKEQGSALVMVIIAFMVITIITTSVFVLAGNNTRQVVSQNDGMESYYIARSGAEATYQALLTSSSLLTQFQSGSTVQTDTITFDEGTAEITVEGFNEGTTRRVRITSVGKAAGKNVSRKSILEFNYNGYGDIKWSR</sequence>
<keyword evidence="1" id="KW-1133">Transmembrane helix</keyword>
<dbReference type="EMBL" id="JAGGKS010000012">
    <property type="protein sequence ID" value="MBP1927335.1"/>
    <property type="molecule type" value="Genomic_DNA"/>
</dbReference>
<evidence type="ECO:0000313" key="3">
    <source>
        <dbReference type="Proteomes" id="UP001519342"/>
    </source>
</evidence>
<name>A0ABS4GI19_9FIRM</name>
<keyword evidence="1" id="KW-0472">Membrane</keyword>
<keyword evidence="1" id="KW-0812">Transmembrane</keyword>
<reference evidence="2 3" key="1">
    <citation type="submission" date="2021-03" db="EMBL/GenBank/DDBJ databases">
        <title>Genomic Encyclopedia of Type Strains, Phase IV (KMG-IV): sequencing the most valuable type-strain genomes for metagenomic binning, comparative biology and taxonomic classification.</title>
        <authorList>
            <person name="Goeker M."/>
        </authorList>
    </citation>
    <scope>NUCLEOTIDE SEQUENCE [LARGE SCALE GENOMIC DNA]</scope>
    <source>
        <strain evidence="2 3">DSM 24004</strain>
    </source>
</reference>
<gene>
    <name evidence="2" type="ORF">J2Z76_003232</name>
</gene>
<comment type="caution">
    <text evidence="2">The sequence shown here is derived from an EMBL/GenBank/DDBJ whole genome shotgun (WGS) entry which is preliminary data.</text>
</comment>
<accession>A0ABS4GI19</accession>
<dbReference type="RefSeq" id="WP_209513042.1">
    <property type="nucleotide sequence ID" value="NZ_JAGGKS010000012.1"/>
</dbReference>
<dbReference type="Proteomes" id="UP001519342">
    <property type="component" value="Unassembled WGS sequence"/>
</dbReference>
<keyword evidence="3" id="KW-1185">Reference proteome</keyword>
<evidence type="ECO:0000313" key="2">
    <source>
        <dbReference type="EMBL" id="MBP1927335.1"/>
    </source>
</evidence>
<protein>
    <submittedName>
        <fullName evidence="2">Type II secretory pathway component PulK</fullName>
    </submittedName>
</protein>
<proteinExistence type="predicted"/>
<organism evidence="2 3">
    <name type="scientific">Sedimentibacter acidaminivorans</name>
    <dbReference type="NCBI Taxonomy" id="913099"/>
    <lineage>
        <taxon>Bacteria</taxon>
        <taxon>Bacillati</taxon>
        <taxon>Bacillota</taxon>
        <taxon>Tissierellia</taxon>
        <taxon>Sedimentibacter</taxon>
    </lineage>
</organism>